<dbReference type="WBParaSite" id="jg12397">
    <property type="protein sequence ID" value="jg12397"/>
    <property type="gene ID" value="jg12397"/>
</dbReference>
<proteinExistence type="predicted"/>
<evidence type="ECO:0000313" key="2">
    <source>
        <dbReference type="Proteomes" id="UP000887574"/>
    </source>
</evidence>
<organism evidence="2 3">
    <name type="scientific">Ditylenchus dipsaci</name>
    <dbReference type="NCBI Taxonomy" id="166011"/>
    <lineage>
        <taxon>Eukaryota</taxon>
        <taxon>Metazoa</taxon>
        <taxon>Ecdysozoa</taxon>
        <taxon>Nematoda</taxon>
        <taxon>Chromadorea</taxon>
        <taxon>Rhabditida</taxon>
        <taxon>Tylenchina</taxon>
        <taxon>Tylenchomorpha</taxon>
        <taxon>Sphaerularioidea</taxon>
        <taxon>Anguinidae</taxon>
        <taxon>Anguininae</taxon>
        <taxon>Ditylenchus</taxon>
    </lineage>
</organism>
<dbReference type="AlphaFoldDB" id="A0A915CUV8"/>
<sequence>MQCCWTLVDTSKQTPEPTKLMQRTPSASAAKSRPPFARGVSTPEPADELIMSTSKPFFRLAVERKEQEDAIKH</sequence>
<protein>
    <submittedName>
        <fullName evidence="3">Uncharacterized protein</fullName>
    </submittedName>
</protein>
<evidence type="ECO:0000256" key="1">
    <source>
        <dbReference type="SAM" id="MobiDB-lite"/>
    </source>
</evidence>
<name>A0A915CUV8_9BILA</name>
<dbReference type="Proteomes" id="UP000887574">
    <property type="component" value="Unplaced"/>
</dbReference>
<reference evidence="3" key="1">
    <citation type="submission" date="2022-11" db="UniProtKB">
        <authorList>
            <consortium name="WormBaseParasite"/>
        </authorList>
    </citation>
    <scope>IDENTIFICATION</scope>
</reference>
<evidence type="ECO:0000313" key="3">
    <source>
        <dbReference type="WBParaSite" id="jg12397"/>
    </source>
</evidence>
<keyword evidence="2" id="KW-1185">Reference proteome</keyword>
<feature type="compositionally biased region" description="Polar residues" evidence="1">
    <location>
        <begin position="8"/>
        <end position="29"/>
    </location>
</feature>
<feature type="region of interest" description="Disordered" evidence="1">
    <location>
        <begin position="8"/>
        <end position="48"/>
    </location>
</feature>
<accession>A0A915CUV8</accession>